<accession>A0A0G2EMZ3</accession>
<keyword evidence="1" id="KW-0479">Metal-binding</keyword>
<dbReference type="PANTHER" id="PTHR31944:SF131">
    <property type="entry name" value="HEME-RESPONSIVE ZINC FINGER TRANSCRIPTION FACTOR HAP1"/>
    <property type="match status" value="1"/>
</dbReference>
<dbReference type="CDD" id="cd12148">
    <property type="entry name" value="fungal_TF_MHR"/>
    <property type="match status" value="1"/>
</dbReference>
<reference evidence="7 8" key="2">
    <citation type="submission" date="2015-05" db="EMBL/GenBank/DDBJ databases">
        <title>Distinctive expansion of gene families associated with plant cell wall degradation and secondary metabolism in the genomes of grapevine trunk pathogens.</title>
        <authorList>
            <person name="Lawrence D.P."/>
            <person name="Travadon R."/>
            <person name="Rolshausen P.E."/>
            <person name="Baumgartner K."/>
        </authorList>
    </citation>
    <scope>NUCLEOTIDE SEQUENCE [LARGE SCALE GENOMIC DNA]</scope>
    <source>
        <strain evidence="7">DS831</strain>
    </source>
</reference>
<evidence type="ECO:0000256" key="1">
    <source>
        <dbReference type="ARBA" id="ARBA00022723"/>
    </source>
</evidence>
<dbReference type="InterPro" id="IPR051430">
    <property type="entry name" value="Fungal_TF_Env_Response"/>
</dbReference>
<organism evidence="7 8">
    <name type="scientific">Diplodia seriata</name>
    <dbReference type="NCBI Taxonomy" id="420778"/>
    <lineage>
        <taxon>Eukaryota</taxon>
        <taxon>Fungi</taxon>
        <taxon>Dikarya</taxon>
        <taxon>Ascomycota</taxon>
        <taxon>Pezizomycotina</taxon>
        <taxon>Dothideomycetes</taxon>
        <taxon>Dothideomycetes incertae sedis</taxon>
        <taxon>Botryosphaeriales</taxon>
        <taxon>Botryosphaeriaceae</taxon>
        <taxon>Diplodia</taxon>
    </lineage>
</organism>
<evidence type="ECO:0000256" key="4">
    <source>
        <dbReference type="ARBA" id="ARBA00023125"/>
    </source>
</evidence>
<dbReference type="Proteomes" id="UP000034182">
    <property type="component" value="Unassembled WGS sequence"/>
</dbReference>
<dbReference type="GO" id="GO:0005634">
    <property type="term" value="C:nucleus"/>
    <property type="evidence" value="ECO:0007669"/>
    <property type="project" value="TreeGrafter"/>
</dbReference>
<sequence>MLVCKLTEMPAFMARIKAEHPERMIKLKRRIETWRASNMDSRDIWNDACGFTSVIASLPPKESLDWLVFAYFDSFELEYPILDEQRFINAYEAAWDGPRFSPNPHLLMTLLLIIATTVNIYTSQLVEPSPILESVKTSVRRYIHLSERWLLSRGTQLPDLDSQLPHYKKACAEVAIDILSEHRDLLEKGNLSVCLKVDDVFQAALAVCNEINQPIQPGVPALSQLTGYVALIKPLLKSALKTGLDTVSDSFQDIIEFLGLANPLDPIDANLNFGPF</sequence>
<dbReference type="GO" id="GO:0001228">
    <property type="term" value="F:DNA-binding transcription activator activity, RNA polymerase II-specific"/>
    <property type="evidence" value="ECO:0007669"/>
    <property type="project" value="TreeGrafter"/>
</dbReference>
<keyword evidence="2" id="KW-0862">Zinc</keyword>
<reference evidence="7 8" key="1">
    <citation type="submission" date="2015-03" db="EMBL/GenBank/DDBJ databases">
        <authorList>
            <person name="Morales-Cruz A."/>
            <person name="Amrine K.C."/>
            <person name="Cantu D."/>
        </authorList>
    </citation>
    <scope>NUCLEOTIDE SEQUENCE [LARGE SCALE GENOMIC DNA]</scope>
    <source>
        <strain evidence="7">DS831</strain>
    </source>
</reference>
<keyword evidence="4" id="KW-0238">DNA-binding</keyword>
<comment type="caution">
    <text evidence="7">The sequence shown here is derived from an EMBL/GenBank/DDBJ whole genome shotgun (WGS) entry which is preliminary data.</text>
</comment>
<gene>
    <name evidence="7" type="ORF">UCDDS831_g02921</name>
</gene>
<evidence type="ECO:0000256" key="2">
    <source>
        <dbReference type="ARBA" id="ARBA00022833"/>
    </source>
</evidence>
<keyword evidence="6" id="KW-0539">Nucleus</keyword>
<keyword evidence="5" id="KW-0804">Transcription</keyword>
<evidence type="ECO:0000256" key="6">
    <source>
        <dbReference type="ARBA" id="ARBA00023242"/>
    </source>
</evidence>
<evidence type="ECO:0000313" key="7">
    <source>
        <dbReference type="EMBL" id="KKY23501.1"/>
    </source>
</evidence>
<evidence type="ECO:0000256" key="3">
    <source>
        <dbReference type="ARBA" id="ARBA00023015"/>
    </source>
</evidence>
<proteinExistence type="predicted"/>
<keyword evidence="3" id="KW-0805">Transcription regulation</keyword>
<name>A0A0G2EMZ3_9PEZI</name>
<dbReference type="GO" id="GO:0000978">
    <property type="term" value="F:RNA polymerase II cis-regulatory region sequence-specific DNA binding"/>
    <property type="evidence" value="ECO:0007669"/>
    <property type="project" value="TreeGrafter"/>
</dbReference>
<evidence type="ECO:0000256" key="5">
    <source>
        <dbReference type="ARBA" id="ARBA00023163"/>
    </source>
</evidence>
<dbReference type="GO" id="GO:0046872">
    <property type="term" value="F:metal ion binding"/>
    <property type="evidence" value="ECO:0007669"/>
    <property type="project" value="UniProtKB-KW"/>
</dbReference>
<protein>
    <submittedName>
        <fullName evidence="7">Uncharacterized protein</fullName>
    </submittedName>
</protein>
<dbReference type="AlphaFoldDB" id="A0A0G2EMZ3"/>
<dbReference type="PANTHER" id="PTHR31944">
    <property type="entry name" value="HEME-RESPONSIVE ZINC FINGER TRANSCRIPTION FACTOR HAP1"/>
    <property type="match status" value="1"/>
</dbReference>
<dbReference type="EMBL" id="LAQI01000066">
    <property type="protein sequence ID" value="KKY23501.1"/>
    <property type="molecule type" value="Genomic_DNA"/>
</dbReference>
<evidence type="ECO:0000313" key="8">
    <source>
        <dbReference type="Proteomes" id="UP000034182"/>
    </source>
</evidence>